<proteinExistence type="predicted"/>
<dbReference type="Proteomes" id="UP000805193">
    <property type="component" value="Unassembled WGS sequence"/>
</dbReference>
<dbReference type="EMBL" id="JABSTQ010011007">
    <property type="protein sequence ID" value="KAG0415932.1"/>
    <property type="molecule type" value="Genomic_DNA"/>
</dbReference>
<keyword evidence="2" id="KW-1185">Reference proteome</keyword>
<accession>A0AC60P9K0</accession>
<comment type="caution">
    <text evidence="1">The sequence shown here is derived from an EMBL/GenBank/DDBJ whole genome shotgun (WGS) entry which is preliminary data.</text>
</comment>
<sequence>MPTLQDVPCSDKDAAWKLCAYLGSLDGRDKETTIVDQVTGEVPNDLGTYLTNYLKETFVSEESAAPQQDWPTTQTEEHSQEEVIGWVTILRALTHLETSTSQAWRLGRVVVNPEKGGNRKHLRNYRPPTVASTIYRAFARTVKENMATWAEGNGVLTAPGRSNTDTKWETELPKRVGEEEVLQWTEAANSNSTLRVYNISKNTISAEAQFYDNSLGSHLLFEARIRCRGITPLKTYRHRARPFHKPNCWRKHSDSNHLLRAVWRERGSNRKKEKETGGMVAKDESKVNAKDKEKVKEIRNSYKIIIIIRSTSCAKEEAYVVTLHKQEAVETK</sequence>
<name>A0AC60P9K0_IXOPE</name>
<reference evidence="1 2" key="1">
    <citation type="journal article" date="2020" name="Cell">
        <title>Large-Scale Comparative Analyses of Tick Genomes Elucidate Their Genetic Diversity and Vector Capacities.</title>
        <authorList>
            <consortium name="Tick Genome and Microbiome Consortium (TIGMIC)"/>
            <person name="Jia N."/>
            <person name="Wang J."/>
            <person name="Shi W."/>
            <person name="Du L."/>
            <person name="Sun Y."/>
            <person name="Zhan W."/>
            <person name="Jiang J.F."/>
            <person name="Wang Q."/>
            <person name="Zhang B."/>
            <person name="Ji P."/>
            <person name="Bell-Sakyi L."/>
            <person name="Cui X.M."/>
            <person name="Yuan T.T."/>
            <person name="Jiang B.G."/>
            <person name="Yang W.F."/>
            <person name="Lam T.T."/>
            <person name="Chang Q.C."/>
            <person name="Ding S.J."/>
            <person name="Wang X.J."/>
            <person name="Zhu J.G."/>
            <person name="Ruan X.D."/>
            <person name="Zhao L."/>
            <person name="Wei J.T."/>
            <person name="Ye R.Z."/>
            <person name="Que T.C."/>
            <person name="Du C.H."/>
            <person name="Zhou Y.H."/>
            <person name="Cheng J.X."/>
            <person name="Dai P.F."/>
            <person name="Guo W.B."/>
            <person name="Han X.H."/>
            <person name="Huang E.J."/>
            <person name="Li L.F."/>
            <person name="Wei W."/>
            <person name="Gao Y.C."/>
            <person name="Liu J.Z."/>
            <person name="Shao H.Z."/>
            <person name="Wang X."/>
            <person name="Wang C.C."/>
            <person name="Yang T.C."/>
            <person name="Huo Q.B."/>
            <person name="Li W."/>
            <person name="Chen H.Y."/>
            <person name="Chen S.E."/>
            <person name="Zhou L.G."/>
            <person name="Ni X.B."/>
            <person name="Tian J.H."/>
            <person name="Sheng Y."/>
            <person name="Liu T."/>
            <person name="Pan Y.S."/>
            <person name="Xia L.Y."/>
            <person name="Li J."/>
            <person name="Zhao F."/>
            <person name="Cao W.C."/>
        </authorList>
    </citation>
    <scope>NUCLEOTIDE SEQUENCE [LARGE SCALE GENOMIC DNA]</scope>
    <source>
        <strain evidence="1">Iper-2018</strain>
    </source>
</reference>
<organism evidence="1 2">
    <name type="scientific">Ixodes persulcatus</name>
    <name type="common">Taiga tick</name>
    <dbReference type="NCBI Taxonomy" id="34615"/>
    <lineage>
        <taxon>Eukaryota</taxon>
        <taxon>Metazoa</taxon>
        <taxon>Ecdysozoa</taxon>
        <taxon>Arthropoda</taxon>
        <taxon>Chelicerata</taxon>
        <taxon>Arachnida</taxon>
        <taxon>Acari</taxon>
        <taxon>Parasitiformes</taxon>
        <taxon>Ixodida</taxon>
        <taxon>Ixodoidea</taxon>
        <taxon>Ixodidae</taxon>
        <taxon>Ixodinae</taxon>
        <taxon>Ixodes</taxon>
    </lineage>
</organism>
<gene>
    <name evidence="1" type="ORF">HPB47_006890</name>
</gene>
<evidence type="ECO:0000313" key="2">
    <source>
        <dbReference type="Proteomes" id="UP000805193"/>
    </source>
</evidence>
<evidence type="ECO:0000313" key="1">
    <source>
        <dbReference type="EMBL" id="KAG0415932.1"/>
    </source>
</evidence>
<protein>
    <submittedName>
        <fullName evidence="1">Uncharacterized protein</fullName>
    </submittedName>
</protein>